<keyword evidence="1" id="KW-0479">Metal-binding</keyword>
<dbReference type="SMART" id="SM00491">
    <property type="entry name" value="HELICc2"/>
    <property type="match status" value="1"/>
</dbReference>
<dbReference type="GO" id="GO:0005634">
    <property type="term" value="C:nucleus"/>
    <property type="evidence" value="ECO:0007669"/>
    <property type="project" value="TreeGrafter"/>
</dbReference>
<dbReference type="GO" id="GO:1990918">
    <property type="term" value="P:double-strand break repair involved in meiotic recombination"/>
    <property type="evidence" value="ECO:0007669"/>
    <property type="project" value="TreeGrafter"/>
</dbReference>
<keyword evidence="5" id="KW-0067">ATP-binding</keyword>
<dbReference type="Proteomes" id="UP000002640">
    <property type="component" value="Unassembled WGS sequence"/>
</dbReference>
<protein>
    <recommendedName>
        <fullName evidence="10">Helicase ATP-binding domain-containing protein</fullName>
    </recommendedName>
</protein>
<name>G4ZBE6_PHYSP</name>
<dbReference type="GO" id="GO:0046872">
    <property type="term" value="F:metal ion binding"/>
    <property type="evidence" value="ECO:0007669"/>
    <property type="project" value="UniProtKB-KW"/>
</dbReference>
<accession>G4ZBE6</accession>
<dbReference type="GO" id="GO:0051536">
    <property type="term" value="F:iron-sulfur cluster binding"/>
    <property type="evidence" value="ECO:0007669"/>
    <property type="project" value="UniProtKB-KW"/>
</dbReference>
<dbReference type="GO" id="GO:0006289">
    <property type="term" value="P:nucleotide-excision repair"/>
    <property type="evidence" value="ECO:0007669"/>
    <property type="project" value="TreeGrafter"/>
</dbReference>
<gene>
    <name evidence="11" type="ORF">PHYSODRAFT_330481</name>
</gene>
<evidence type="ECO:0000256" key="9">
    <source>
        <dbReference type="SAM" id="MobiDB-lite"/>
    </source>
</evidence>
<evidence type="ECO:0000256" key="2">
    <source>
        <dbReference type="ARBA" id="ARBA00022741"/>
    </source>
</evidence>
<dbReference type="RefSeq" id="XP_009525459.1">
    <property type="nucleotide sequence ID" value="XM_009527164.1"/>
</dbReference>
<dbReference type="KEGG" id="psoj:PHYSODRAFT_330481"/>
<feature type="region of interest" description="Disordered" evidence="9">
    <location>
        <begin position="225"/>
        <end position="276"/>
    </location>
</feature>
<dbReference type="OMA" id="FDDVIWQ"/>
<proteinExistence type="predicted"/>
<evidence type="ECO:0000256" key="7">
    <source>
        <dbReference type="ARBA" id="ARBA00023014"/>
    </source>
</evidence>
<evidence type="ECO:0000256" key="3">
    <source>
        <dbReference type="ARBA" id="ARBA00022801"/>
    </source>
</evidence>
<evidence type="ECO:0000256" key="1">
    <source>
        <dbReference type="ARBA" id="ARBA00022723"/>
    </source>
</evidence>
<keyword evidence="4" id="KW-0347">Helicase</keyword>
<dbReference type="STRING" id="1094619.G4ZBE6"/>
<dbReference type="PROSITE" id="PS51193">
    <property type="entry name" value="HELICASE_ATP_BIND_2"/>
    <property type="match status" value="1"/>
</dbReference>
<dbReference type="FunFam" id="3.40.50.300:FF:005857">
    <property type="entry name" value="Uncharacterized protein"/>
    <property type="match status" value="1"/>
</dbReference>
<dbReference type="InterPro" id="IPR010614">
    <property type="entry name" value="RAD3-like_helicase_DEAD"/>
</dbReference>
<keyword evidence="6" id="KW-0408">Iron</keyword>
<dbReference type="SMART" id="SM00488">
    <property type="entry name" value="DEXDc2"/>
    <property type="match status" value="1"/>
</dbReference>
<dbReference type="AlphaFoldDB" id="G4ZBE6"/>
<feature type="compositionally biased region" description="Pro residues" evidence="9">
    <location>
        <begin position="827"/>
        <end position="839"/>
    </location>
</feature>
<dbReference type="SUPFAM" id="SSF52540">
    <property type="entry name" value="P-loop containing nucleoside triphosphate hydrolases"/>
    <property type="match status" value="1"/>
</dbReference>
<dbReference type="CDD" id="cd18788">
    <property type="entry name" value="SF2_C_XPD"/>
    <property type="match status" value="1"/>
</dbReference>
<evidence type="ECO:0000313" key="12">
    <source>
        <dbReference type="Proteomes" id="UP000002640"/>
    </source>
</evidence>
<dbReference type="SMR" id="G4ZBE6"/>
<evidence type="ECO:0000259" key="10">
    <source>
        <dbReference type="PROSITE" id="PS51193"/>
    </source>
</evidence>
<dbReference type="InterPro" id="IPR006554">
    <property type="entry name" value="Helicase-like_DEXD_c2"/>
</dbReference>
<sequence length="873" mass="98897">MEPPPSLSSADETSVLIMGHRVAFPAGKSPFPAQLASPTGSGKTLALLSSCLTFQRDHMRDAMATYCEQKARRQQQLQQLRAQERAQQQQQQVEHQQRMQRIRQCEDQMRALQQRWQQQQQQEEGTANQSQHSANQSQYATSQNQFTAQYNAGQIHFSAGQSQYAASQSQCTASQASAWDDDAFGLLQRSVKRFKREDGTTPVVIDLTNDDPCALLDQETQLDSQQLEHDQEMKEEDAEQQQRQELEVERGTQTEEQPVLGPNDLEKDEPPLVNDEPTLVNEKCQALRMEKERRRTAGDMEDEGGCPFSQTSFSRLRARAPQVWDIEDITKEASTCDECAYFFSKSALEEAHIVFCPYNYVLDPAIRKAVGINLHNAIVVLDEAHNVEDTCRSGASLELTEHMLTSAVKSFDDVIWQESNNPPPPGDPEDVDDDDCYVLWSTEDSMEMLRDCKLLNVTTGDMEEIFQHEQMKLATPGKKNADDFKLLITKKMRINDKNEEVIDTTLCIWCLSAAVVFSSLALQAHSVILASGTLSPMDSFAGELGVDFPIRLESNHVVNMRKQVFIGAIMNGPGNVDLISTYKNQQKFQYQDSMGFLLLQYAQVIPGGILMFFPSYALMHILKARWQRTGIWDQLGKHKRMFWEPRLGGKEFDALLIQYKTVIAEHSVSHSTPSGWVNSEEPTQTGAIFLAVYRDKVSEGIDFSDDNARAVLAVGIPFPNFKDLQVSLRREYQDHKSRVNRKLVNGSWWYKLQAFRALNQALGRCIRHRRDYGAVILIESRHRGNSHGNSLSKWMRPHVQEFYSSEDCNPLFAEFFQRNQVEMPMAAPAPEPEPAPLPTPVTNETAQNGSFSDPIVLEYEEDTPIKAELQIVP</sequence>
<dbReference type="GO" id="GO:0003678">
    <property type="term" value="F:DNA helicase activity"/>
    <property type="evidence" value="ECO:0007669"/>
    <property type="project" value="InterPro"/>
</dbReference>
<feature type="compositionally biased region" description="Polar residues" evidence="9">
    <location>
        <begin position="840"/>
        <end position="850"/>
    </location>
</feature>
<dbReference type="GeneID" id="20646128"/>
<feature type="compositionally biased region" description="Basic and acidic residues" evidence="9">
    <location>
        <begin position="240"/>
        <end position="253"/>
    </location>
</feature>
<keyword evidence="7" id="KW-0411">Iron-sulfur</keyword>
<keyword evidence="2" id="KW-0547">Nucleotide-binding</keyword>
<evidence type="ECO:0000256" key="5">
    <source>
        <dbReference type="ARBA" id="ARBA00022840"/>
    </source>
</evidence>
<feature type="domain" description="Helicase ATP-binding" evidence="10">
    <location>
        <begin position="1"/>
        <end position="475"/>
    </location>
</feature>
<dbReference type="Gene3D" id="3.40.50.300">
    <property type="entry name" value="P-loop containing nucleotide triphosphate hydrolases"/>
    <property type="match status" value="3"/>
</dbReference>
<dbReference type="GO" id="GO:0003677">
    <property type="term" value="F:DNA binding"/>
    <property type="evidence" value="ECO:0007669"/>
    <property type="project" value="InterPro"/>
</dbReference>
<dbReference type="InterPro" id="IPR045028">
    <property type="entry name" value="DinG/Rad3-like"/>
</dbReference>
<dbReference type="InterPro" id="IPR027417">
    <property type="entry name" value="P-loop_NTPase"/>
</dbReference>
<feature type="compositionally biased region" description="Low complexity" evidence="9">
    <location>
        <begin position="115"/>
        <end position="138"/>
    </location>
</feature>
<evidence type="ECO:0000256" key="8">
    <source>
        <dbReference type="ARBA" id="ARBA00023235"/>
    </source>
</evidence>
<dbReference type="GO" id="GO:0016818">
    <property type="term" value="F:hydrolase activity, acting on acid anhydrides, in phosphorus-containing anhydrides"/>
    <property type="evidence" value="ECO:0007669"/>
    <property type="project" value="InterPro"/>
</dbReference>
<evidence type="ECO:0000256" key="4">
    <source>
        <dbReference type="ARBA" id="ARBA00022806"/>
    </source>
</evidence>
<keyword evidence="8" id="KW-0413">Isomerase</keyword>
<dbReference type="PANTHER" id="PTHR11472">
    <property type="entry name" value="DNA REPAIR DEAD HELICASE RAD3/XP-D SUBFAMILY MEMBER"/>
    <property type="match status" value="1"/>
</dbReference>
<evidence type="ECO:0000256" key="6">
    <source>
        <dbReference type="ARBA" id="ARBA00023004"/>
    </source>
</evidence>
<dbReference type="Pfam" id="PF06733">
    <property type="entry name" value="DEAD_2"/>
    <property type="match status" value="1"/>
</dbReference>
<dbReference type="InParanoid" id="G4ZBE6"/>
<dbReference type="EMBL" id="JH159153">
    <property type="protein sequence ID" value="EGZ22742.1"/>
    <property type="molecule type" value="Genomic_DNA"/>
</dbReference>
<dbReference type="GO" id="GO:0005524">
    <property type="term" value="F:ATP binding"/>
    <property type="evidence" value="ECO:0007669"/>
    <property type="project" value="UniProtKB-KW"/>
</dbReference>
<dbReference type="InterPro" id="IPR014013">
    <property type="entry name" value="Helic_SF1/SF2_ATP-bd_DinG/Rad3"/>
</dbReference>
<dbReference type="Pfam" id="PF13307">
    <property type="entry name" value="Helicase_C_2"/>
    <property type="match status" value="1"/>
</dbReference>
<dbReference type="PANTHER" id="PTHR11472:SF47">
    <property type="entry name" value="FANCONI ANEMIA GROUP J PROTEIN"/>
    <property type="match status" value="1"/>
</dbReference>
<keyword evidence="12" id="KW-1185">Reference proteome</keyword>
<feature type="region of interest" description="Disordered" evidence="9">
    <location>
        <begin position="826"/>
        <end position="850"/>
    </location>
</feature>
<feature type="region of interest" description="Disordered" evidence="9">
    <location>
        <begin position="115"/>
        <end position="141"/>
    </location>
</feature>
<organism evidence="11 12">
    <name type="scientific">Phytophthora sojae (strain P6497)</name>
    <name type="common">Soybean stem and root rot agent</name>
    <name type="synonym">Phytophthora megasperma f. sp. glycines</name>
    <dbReference type="NCBI Taxonomy" id="1094619"/>
    <lineage>
        <taxon>Eukaryota</taxon>
        <taxon>Sar</taxon>
        <taxon>Stramenopiles</taxon>
        <taxon>Oomycota</taxon>
        <taxon>Peronosporomycetes</taxon>
        <taxon>Peronosporales</taxon>
        <taxon>Peronosporaceae</taxon>
        <taxon>Phytophthora</taxon>
    </lineage>
</organism>
<keyword evidence="3" id="KW-0378">Hydrolase</keyword>
<evidence type="ECO:0000313" key="11">
    <source>
        <dbReference type="EMBL" id="EGZ22742.1"/>
    </source>
</evidence>
<dbReference type="InterPro" id="IPR006555">
    <property type="entry name" value="ATP-dep_Helicase_C"/>
</dbReference>
<reference evidence="11 12" key="1">
    <citation type="journal article" date="2006" name="Science">
        <title>Phytophthora genome sequences uncover evolutionary origins and mechanisms of pathogenesis.</title>
        <authorList>
            <person name="Tyler B.M."/>
            <person name="Tripathy S."/>
            <person name="Zhang X."/>
            <person name="Dehal P."/>
            <person name="Jiang R.H."/>
            <person name="Aerts A."/>
            <person name="Arredondo F.D."/>
            <person name="Baxter L."/>
            <person name="Bensasson D."/>
            <person name="Beynon J.L."/>
            <person name="Chapman J."/>
            <person name="Damasceno C.M."/>
            <person name="Dorrance A.E."/>
            <person name="Dou D."/>
            <person name="Dickerman A.W."/>
            <person name="Dubchak I.L."/>
            <person name="Garbelotto M."/>
            <person name="Gijzen M."/>
            <person name="Gordon S.G."/>
            <person name="Govers F."/>
            <person name="Grunwald N.J."/>
            <person name="Huang W."/>
            <person name="Ivors K.L."/>
            <person name="Jones R.W."/>
            <person name="Kamoun S."/>
            <person name="Krampis K."/>
            <person name="Lamour K.H."/>
            <person name="Lee M.K."/>
            <person name="McDonald W.H."/>
            <person name="Medina M."/>
            <person name="Meijer H.J."/>
            <person name="Nordberg E.K."/>
            <person name="Maclean D.J."/>
            <person name="Ospina-Giraldo M.D."/>
            <person name="Morris P.F."/>
            <person name="Phuntumart V."/>
            <person name="Putnam N.H."/>
            <person name="Rash S."/>
            <person name="Rose J.K."/>
            <person name="Sakihama Y."/>
            <person name="Salamov A.A."/>
            <person name="Savidor A."/>
            <person name="Scheuring C.F."/>
            <person name="Smith B.M."/>
            <person name="Sobral B.W."/>
            <person name="Terry A."/>
            <person name="Torto-Alalibo T.A."/>
            <person name="Win J."/>
            <person name="Xu Z."/>
            <person name="Zhang H."/>
            <person name="Grigoriev I.V."/>
            <person name="Rokhsar D.S."/>
            <person name="Boore J.L."/>
        </authorList>
    </citation>
    <scope>NUCLEOTIDE SEQUENCE [LARGE SCALE GENOMIC DNA]</scope>
    <source>
        <strain evidence="11 12">P6497</strain>
    </source>
</reference>